<evidence type="ECO:0000313" key="6">
    <source>
        <dbReference type="Proteomes" id="UP000824469"/>
    </source>
</evidence>
<feature type="domain" description="Protein kinase" evidence="4">
    <location>
        <begin position="1"/>
        <end position="85"/>
    </location>
</feature>
<dbReference type="EMBL" id="JAHRHJ020000004">
    <property type="protein sequence ID" value="KAH9319455.1"/>
    <property type="molecule type" value="Genomic_DNA"/>
</dbReference>
<keyword evidence="6" id="KW-1185">Reference proteome</keyword>
<dbReference type="SUPFAM" id="SSF56112">
    <property type="entry name" value="Protein kinase-like (PK-like)"/>
    <property type="match status" value="1"/>
</dbReference>
<sequence>LLSFKDSISLDPFNSLQDWSPNHNTCNWTGIICSSRRPRVVSLNLTDDMTPHIADFGISKLVFGDSMDSSTSTNALKGSIGYIAP</sequence>
<dbReference type="Gene3D" id="3.80.10.10">
    <property type="entry name" value="Ribonuclease Inhibitor"/>
    <property type="match status" value="1"/>
</dbReference>
<accession>A0AA38GDD7</accession>
<dbReference type="GO" id="GO:0004672">
    <property type="term" value="F:protein kinase activity"/>
    <property type="evidence" value="ECO:0007669"/>
    <property type="project" value="InterPro"/>
</dbReference>
<dbReference type="InterPro" id="IPR011009">
    <property type="entry name" value="Kinase-like_dom_sf"/>
</dbReference>
<dbReference type="Pfam" id="PF08263">
    <property type="entry name" value="LRRNT_2"/>
    <property type="match status" value="1"/>
</dbReference>
<dbReference type="InterPro" id="IPR032675">
    <property type="entry name" value="LRR_dom_sf"/>
</dbReference>
<gene>
    <name evidence="5" type="ORF">KI387_021224</name>
</gene>
<organism evidence="5 6">
    <name type="scientific">Taxus chinensis</name>
    <name type="common">Chinese yew</name>
    <name type="synonym">Taxus wallichiana var. chinensis</name>
    <dbReference type="NCBI Taxonomy" id="29808"/>
    <lineage>
        <taxon>Eukaryota</taxon>
        <taxon>Viridiplantae</taxon>
        <taxon>Streptophyta</taxon>
        <taxon>Embryophyta</taxon>
        <taxon>Tracheophyta</taxon>
        <taxon>Spermatophyta</taxon>
        <taxon>Pinopsida</taxon>
        <taxon>Pinidae</taxon>
        <taxon>Conifers II</taxon>
        <taxon>Cupressales</taxon>
        <taxon>Taxaceae</taxon>
        <taxon>Taxus</taxon>
    </lineage>
</organism>
<dbReference type="Proteomes" id="UP000824469">
    <property type="component" value="Unassembled WGS sequence"/>
</dbReference>
<keyword evidence="3" id="KW-0677">Repeat</keyword>
<evidence type="ECO:0000259" key="4">
    <source>
        <dbReference type="PROSITE" id="PS50011"/>
    </source>
</evidence>
<evidence type="ECO:0000256" key="1">
    <source>
        <dbReference type="ARBA" id="ARBA00004370"/>
    </source>
</evidence>
<dbReference type="InterPro" id="IPR013210">
    <property type="entry name" value="LRR_N_plant-typ"/>
</dbReference>
<protein>
    <recommendedName>
        <fullName evidence="4">Protein kinase domain-containing protein</fullName>
    </recommendedName>
</protein>
<comment type="caution">
    <text evidence="5">The sequence shown here is derived from an EMBL/GenBank/DDBJ whole genome shotgun (WGS) entry which is preliminary data.</text>
</comment>
<feature type="non-terminal residue" evidence="5">
    <location>
        <position position="1"/>
    </location>
</feature>
<dbReference type="GO" id="GO:0005524">
    <property type="term" value="F:ATP binding"/>
    <property type="evidence" value="ECO:0007669"/>
    <property type="project" value="InterPro"/>
</dbReference>
<dbReference type="AlphaFoldDB" id="A0AA38GDD7"/>
<evidence type="ECO:0000256" key="2">
    <source>
        <dbReference type="ARBA" id="ARBA00022614"/>
    </source>
</evidence>
<evidence type="ECO:0000256" key="3">
    <source>
        <dbReference type="ARBA" id="ARBA00022737"/>
    </source>
</evidence>
<reference evidence="5 6" key="1">
    <citation type="journal article" date="2021" name="Nat. Plants">
        <title>The Taxus genome provides insights into paclitaxel biosynthesis.</title>
        <authorList>
            <person name="Xiong X."/>
            <person name="Gou J."/>
            <person name="Liao Q."/>
            <person name="Li Y."/>
            <person name="Zhou Q."/>
            <person name="Bi G."/>
            <person name="Li C."/>
            <person name="Du R."/>
            <person name="Wang X."/>
            <person name="Sun T."/>
            <person name="Guo L."/>
            <person name="Liang H."/>
            <person name="Lu P."/>
            <person name="Wu Y."/>
            <person name="Zhang Z."/>
            <person name="Ro D.K."/>
            <person name="Shang Y."/>
            <person name="Huang S."/>
            <person name="Yan J."/>
        </authorList>
    </citation>
    <scope>NUCLEOTIDE SEQUENCE [LARGE SCALE GENOMIC DNA]</scope>
    <source>
        <strain evidence="5">Ta-2019</strain>
    </source>
</reference>
<keyword evidence="2" id="KW-0433">Leucine-rich repeat</keyword>
<dbReference type="PROSITE" id="PS50011">
    <property type="entry name" value="PROTEIN_KINASE_DOM"/>
    <property type="match status" value="1"/>
</dbReference>
<name>A0AA38GDD7_TAXCH</name>
<feature type="non-terminal residue" evidence="5">
    <location>
        <position position="85"/>
    </location>
</feature>
<proteinExistence type="predicted"/>
<dbReference type="GO" id="GO:0016020">
    <property type="term" value="C:membrane"/>
    <property type="evidence" value="ECO:0007669"/>
    <property type="project" value="UniProtKB-SubCell"/>
</dbReference>
<dbReference type="InterPro" id="IPR000719">
    <property type="entry name" value="Prot_kinase_dom"/>
</dbReference>
<evidence type="ECO:0000313" key="5">
    <source>
        <dbReference type="EMBL" id="KAH9319455.1"/>
    </source>
</evidence>
<comment type="subcellular location">
    <subcellularLocation>
        <location evidence="1">Membrane</location>
    </subcellularLocation>
</comment>